<dbReference type="GO" id="GO:0016747">
    <property type="term" value="F:acyltransferase activity, transferring groups other than amino-acyl groups"/>
    <property type="evidence" value="ECO:0007669"/>
    <property type="project" value="InterPro"/>
</dbReference>
<accession>A0A6B8RE00</accession>
<name>A0A6B8RE00_9BACL</name>
<evidence type="ECO:0000259" key="1">
    <source>
        <dbReference type="PROSITE" id="PS51186"/>
    </source>
</evidence>
<sequence>MQKLYVEAARWISSSQGINQWNEATFTQDYLEQFISGNDVFVAYLEDELVGCFSVHWEYEDIWKEQFHENAGYVHRLAVSRKYKGRGFGGHFLIWAETYIRNKGKGWLRLDCMADNPSLNRYYLSQGFIFKGRYDDQGWSASLYELEIKD</sequence>
<dbReference type="InterPro" id="IPR016181">
    <property type="entry name" value="Acyl_CoA_acyltransferase"/>
</dbReference>
<dbReference type="Gene3D" id="3.40.630.30">
    <property type="match status" value="1"/>
</dbReference>
<keyword evidence="3" id="KW-1185">Reference proteome</keyword>
<dbReference type="EMBL" id="CP034235">
    <property type="protein sequence ID" value="QGQ94400.1"/>
    <property type="molecule type" value="Genomic_DNA"/>
</dbReference>
<feature type="domain" description="N-acetyltransferase" evidence="1">
    <location>
        <begin position="4"/>
        <end position="149"/>
    </location>
</feature>
<dbReference type="KEGG" id="ppsc:EHS13_05505"/>
<evidence type="ECO:0000313" key="3">
    <source>
        <dbReference type="Proteomes" id="UP000426246"/>
    </source>
</evidence>
<proteinExistence type="predicted"/>
<dbReference type="Pfam" id="PF00583">
    <property type="entry name" value="Acetyltransf_1"/>
    <property type="match status" value="1"/>
</dbReference>
<dbReference type="SUPFAM" id="SSF55729">
    <property type="entry name" value="Acyl-CoA N-acyltransferases (Nat)"/>
    <property type="match status" value="1"/>
</dbReference>
<keyword evidence="2" id="KW-0808">Transferase</keyword>
<organism evidence="2 3">
    <name type="scientific">Paenibacillus psychroresistens</name>
    <dbReference type="NCBI Taxonomy" id="1778678"/>
    <lineage>
        <taxon>Bacteria</taxon>
        <taxon>Bacillati</taxon>
        <taxon>Bacillota</taxon>
        <taxon>Bacilli</taxon>
        <taxon>Bacillales</taxon>
        <taxon>Paenibacillaceae</taxon>
        <taxon>Paenibacillus</taxon>
    </lineage>
</organism>
<dbReference type="Proteomes" id="UP000426246">
    <property type="component" value="Chromosome"/>
</dbReference>
<dbReference type="AlphaFoldDB" id="A0A6B8RE00"/>
<dbReference type="PROSITE" id="PS51186">
    <property type="entry name" value="GNAT"/>
    <property type="match status" value="1"/>
</dbReference>
<reference evidence="3" key="1">
    <citation type="submission" date="2018-11" db="EMBL/GenBank/DDBJ databases">
        <title>Complete genome sequence of Paenibacillus sp. ML311-T8.</title>
        <authorList>
            <person name="Nam Y.-D."/>
            <person name="Kang J."/>
            <person name="Chung W.-H."/>
            <person name="Park Y.S."/>
        </authorList>
    </citation>
    <scope>NUCLEOTIDE SEQUENCE [LARGE SCALE GENOMIC DNA]</scope>
    <source>
        <strain evidence="3">ML311-T8</strain>
    </source>
</reference>
<gene>
    <name evidence="2" type="ORF">EHS13_05505</name>
</gene>
<dbReference type="CDD" id="cd04301">
    <property type="entry name" value="NAT_SF"/>
    <property type="match status" value="1"/>
</dbReference>
<dbReference type="RefSeq" id="WP_155699403.1">
    <property type="nucleotide sequence ID" value="NZ_CP034235.1"/>
</dbReference>
<dbReference type="InterPro" id="IPR000182">
    <property type="entry name" value="GNAT_dom"/>
</dbReference>
<protein>
    <submittedName>
        <fullName evidence="2">GNAT family N-acetyltransferase</fullName>
    </submittedName>
</protein>
<evidence type="ECO:0000313" key="2">
    <source>
        <dbReference type="EMBL" id="QGQ94400.1"/>
    </source>
</evidence>